<evidence type="ECO:0000313" key="3">
    <source>
        <dbReference type="EMBL" id="TDQ47649.1"/>
    </source>
</evidence>
<dbReference type="AlphaFoldDB" id="A0A4R6UPR1"/>
<dbReference type="Proteomes" id="UP000295375">
    <property type="component" value="Unassembled WGS sequence"/>
</dbReference>
<dbReference type="GO" id="GO:0046872">
    <property type="term" value="F:metal ion binding"/>
    <property type="evidence" value="ECO:0007669"/>
    <property type="project" value="InterPro"/>
</dbReference>
<dbReference type="EMBL" id="SNYM01000009">
    <property type="protein sequence ID" value="TDQ47649.1"/>
    <property type="molecule type" value="Genomic_DNA"/>
</dbReference>
<keyword evidence="4" id="KW-1185">Reference proteome</keyword>
<keyword evidence="1" id="KW-0732">Signal</keyword>
<gene>
    <name evidence="3" type="ORF">EV696_10953</name>
</gene>
<name>A0A4R6UPR1_9GAMM</name>
<dbReference type="PROSITE" id="PS51257">
    <property type="entry name" value="PROKAR_LIPOPROTEIN"/>
    <property type="match status" value="1"/>
</dbReference>
<evidence type="ECO:0000259" key="2">
    <source>
        <dbReference type="Pfam" id="PF05193"/>
    </source>
</evidence>
<sequence>MKTILAMLPLILLSACAQKATHFTPVEPAQVIPVQQLAAAPALATVPPLQLSPPQVTQVGSNHFLHYFHRPGLSRNEVRLIRLNHDAYGEQADVLAEALREFKHGDMAQSPWQFSRYWSGSAGPHSFQLHATVYDIELHPAIEFFISLWRDYPLAEVDAERVKRSLKMRRHEQRFFGNDYRRWWNLIALGEGHPYLSLQTEAERLNELQSDDLQQIWQQHRNASAWHLLIASPTAPEALHEIFTRQLASLPIAVDKNRALPTLPPSMPLTLHVLDAPGTVQTQITLGYVLADTGPEMSLACAFLGEWLGGSFAGRLFADLRERRGLAYAVGGGCEQKPLAQMLRFGGSTRLENTGAFIHGLLDHMRLAKEQLIDADELSLLQQQLLGEWRVGLDSVEGQLDVYGHILQMQRSWPQFLAREQRLQALTPNDVQQLAQKVFAESPVIVMRGDADKILPDLRAKFPQANIVVEDKVPE</sequence>
<dbReference type="RefSeq" id="WP_157591261.1">
    <property type="nucleotide sequence ID" value="NZ_CP037953.1"/>
</dbReference>
<comment type="caution">
    <text evidence="3">The sequence shown here is derived from an EMBL/GenBank/DDBJ whole genome shotgun (WGS) entry which is preliminary data.</text>
</comment>
<accession>A0A4R6UPR1</accession>
<dbReference type="SUPFAM" id="SSF63411">
    <property type="entry name" value="LuxS/MPP-like metallohydrolase"/>
    <property type="match status" value="2"/>
</dbReference>
<dbReference type="InterPro" id="IPR007863">
    <property type="entry name" value="Peptidase_M16_C"/>
</dbReference>
<feature type="domain" description="Peptidase M16 C-terminal" evidence="2">
    <location>
        <begin position="208"/>
        <end position="385"/>
    </location>
</feature>
<feature type="chain" id="PRO_5020291707" evidence="1">
    <location>
        <begin position="20"/>
        <end position="475"/>
    </location>
</feature>
<organism evidence="3 4">
    <name type="scientific">Permianibacter aggregans</name>
    <dbReference type="NCBI Taxonomy" id="1510150"/>
    <lineage>
        <taxon>Bacteria</taxon>
        <taxon>Pseudomonadati</taxon>
        <taxon>Pseudomonadota</taxon>
        <taxon>Gammaproteobacteria</taxon>
        <taxon>Pseudomonadales</taxon>
        <taxon>Pseudomonadaceae</taxon>
        <taxon>Permianibacter</taxon>
    </lineage>
</organism>
<proteinExistence type="predicted"/>
<feature type="signal peptide" evidence="1">
    <location>
        <begin position="1"/>
        <end position="19"/>
    </location>
</feature>
<evidence type="ECO:0000256" key="1">
    <source>
        <dbReference type="SAM" id="SignalP"/>
    </source>
</evidence>
<evidence type="ECO:0000313" key="4">
    <source>
        <dbReference type="Proteomes" id="UP000295375"/>
    </source>
</evidence>
<dbReference type="Gene3D" id="3.30.830.10">
    <property type="entry name" value="Metalloenzyme, LuxS/M16 peptidase-like"/>
    <property type="match status" value="1"/>
</dbReference>
<dbReference type="InterPro" id="IPR011249">
    <property type="entry name" value="Metalloenz_LuxS/M16"/>
</dbReference>
<protein>
    <submittedName>
        <fullName evidence="3">Putative Zn-dependent peptidase</fullName>
    </submittedName>
</protein>
<reference evidence="3 4" key="1">
    <citation type="submission" date="2019-03" db="EMBL/GenBank/DDBJ databases">
        <title>Genomic Encyclopedia of Type Strains, Phase IV (KMG-IV): sequencing the most valuable type-strain genomes for metagenomic binning, comparative biology and taxonomic classification.</title>
        <authorList>
            <person name="Goeker M."/>
        </authorList>
    </citation>
    <scope>NUCLEOTIDE SEQUENCE [LARGE SCALE GENOMIC DNA]</scope>
    <source>
        <strain evidence="3 4">DSM 103792</strain>
    </source>
</reference>
<dbReference type="Pfam" id="PF05193">
    <property type="entry name" value="Peptidase_M16_C"/>
    <property type="match status" value="1"/>
</dbReference>